<keyword evidence="3" id="KW-1185">Reference proteome</keyword>
<keyword evidence="1" id="KW-0472">Membrane</keyword>
<feature type="transmembrane region" description="Helical" evidence="1">
    <location>
        <begin position="77"/>
        <end position="100"/>
    </location>
</feature>
<keyword evidence="1" id="KW-1133">Transmembrane helix</keyword>
<keyword evidence="1" id="KW-0812">Transmembrane</keyword>
<evidence type="ECO:0000313" key="2">
    <source>
        <dbReference type="EMBL" id="ORZ17923.1"/>
    </source>
</evidence>
<evidence type="ECO:0000256" key="1">
    <source>
        <dbReference type="SAM" id="Phobius"/>
    </source>
</evidence>
<dbReference type="STRING" id="90262.A0A1X2ILQ0"/>
<feature type="transmembrane region" description="Helical" evidence="1">
    <location>
        <begin position="47"/>
        <end position="71"/>
    </location>
</feature>
<sequence>MVHPTLPLVPLIASTSLTTIGLEALVYVPGLLNLTDGNAISTTFRRYFYRTTGPIALVGGIASAVGSYLYFRQGANAYFGWGALFAGMHFAYIPLVMYPVQTIVENNKKDPSASHTAARKWLRVHKVRLVSDIAATVCFTLALADEK</sequence>
<name>A0A1X2ILQ0_9FUNG</name>
<accession>A0A1X2ILQ0</accession>
<dbReference type="OrthoDB" id="1523883at2759"/>
<protein>
    <submittedName>
        <fullName evidence="2">Uncharacterized protein</fullName>
    </submittedName>
</protein>
<dbReference type="EMBL" id="MCGE01000009">
    <property type="protein sequence ID" value="ORZ17923.1"/>
    <property type="molecule type" value="Genomic_DNA"/>
</dbReference>
<evidence type="ECO:0000313" key="3">
    <source>
        <dbReference type="Proteomes" id="UP000193560"/>
    </source>
</evidence>
<reference evidence="2 3" key="1">
    <citation type="submission" date="2016-07" db="EMBL/GenBank/DDBJ databases">
        <title>Pervasive Adenine N6-methylation of Active Genes in Fungi.</title>
        <authorList>
            <consortium name="DOE Joint Genome Institute"/>
            <person name="Mondo S.J."/>
            <person name="Dannebaum R.O."/>
            <person name="Kuo R.C."/>
            <person name="Labutti K."/>
            <person name="Haridas S."/>
            <person name="Kuo A."/>
            <person name="Salamov A."/>
            <person name="Ahrendt S.R."/>
            <person name="Lipzen A."/>
            <person name="Sullivan W."/>
            <person name="Andreopoulos W.B."/>
            <person name="Clum A."/>
            <person name="Lindquist E."/>
            <person name="Daum C."/>
            <person name="Ramamoorthy G.K."/>
            <person name="Gryganskyi A."/>
            <person name="Culley D."/>
            <person name="Magnuson J.K."/>
            <person name="James T.Y."/>
            <person name="O'Malley M.A."/>
            <person name="Stajich J.E."/>
            <person name="Spatafora J.W."/>
            <person name="Visel A."/>
            <person name="Grigoriev I.V."/>
        </authorList>
    </citation>
    <scope>NUCLEOTIDE SEQUENCE [LARGE SCALE GENOMIC DNA]</scope>
    <source>
        <strain evidence="2 3">NRRL 1336</strain>
    </source>
</reference>
<organism evidence="2 3">
    <name type="scientific">Absidia repens</name>
    <dbReference type="NCBI Taxonomy" id="90262"/>
    <lineage>
        <taxon>Eukaryota</taxon>
        <taxon>Fungi</taxon>
        <taxon>Fungi incertae sedis</taxon>
        <taxon>Mucoromycota</taxon>
        <taxon>Mucoromycotina</taxon>
        <taxon>Mucoromycetes</taxon>
        <taxon>Mucorales</taxon>
        <taxon>Cunninghamellaceae</taxon>
        <taxon>Absidia</taxon>
    </lineage>
</organism>
<dbReference type="Proteomes" id="UP000193560">
    <property type="component" value="Unassembled WGS sequence"/>
</dbReference>
<proteinExistence type="predicted"/>
<feature type="transmembrane region" description="Helical" evidence="1">
    <location>
        <begin position="12"/>
        <end position="35"/>
    </location>
</feature>
<gene>
    <name evidence="2" type="ORF">BCR42DRAFT_412779</name>
</gene>
<comment type="caution">
    <text evidence="2">The sequence shown here is derived from an EMBL/GenBank/DDBJ whole genome shotgun (WGS) entry which is preliminary data.</text>
</comment>
<dbReference type="AlphaFoldDB" id="A0A1X2ILQ0"/>